<dbReference type="HOGENOM" id="CLU_001265_61_1_6"/>
<feature type="transmembrane region" description="Helical" evidence="6">
    <location>
        <begin position="69"/>
        <end position="88"/>
    </location>
</feature>
<evidence type="ECO:0000256" key="3">
    <source>
        <dbReference type="ARBA" id="ARBA00022692"/>
    </source>
</evidence>
<dbReference type="AlphaFoldDB" id="S3NTA4"/>
<keyword evidence="3 6" id="KW-0812">Transmembrane</keyword>
<evidence type="ECO:0000313" key="9">
    <source>
        <dbReference type="Proteomes" id="UP000014568"/>
    </source>
</evidence>
<name>S3NTA4_9GAMM</name>
<comment type="subcellular location">
    <subcellularLocation>
        <location evidence="1">Cell membrane</location>
        <topology evidence="1">Multi-pass membrane protein</topology>
    </subcellularLocation>
</comment>
<dbReference type="InterPro" id="IPR020846">
    <property type="entry name" value="MFS_dom"/>
</dbReference>
<dbReference type="STRING" id="632955.GCA_000829675_00506"/>
<feature type="transmembrane region" description="Helical" evidence="6">
    <location>
        <begin position="354"/>
        <end position="373"/>
    </location>
</feature>
<reference evidence="8 9" key="1">
    <citation type="submission" date="2013-06" db="EMBL/GenBank/DDBJ databases">
        <title>The Genome Sequence of Acinetobacter rudis CIP 110305.</title>
        <authorList>
            <consortium name="The Broad Institute Genome Sequencing Platform"/>
            <consortium name="The Broad Institute Genome Sequencing Center for Infectious Disease"/>
            <person name="Cerqueira G."/>
            <person name="Feldgarden M."/>
            <person name="Courvalin P."/>
            <person name="Perichon B."/>
            <person name="Grillot-Courvalin C."/>
            <person name="Clermont D."/>
            <person name="Rocha E."/>
            <person name="Yoon E.-J."/>
            <person name="Nemec A."/>
            <person name="Young S.K."/>
            <person name="Zeng Q."/>
            <person name="Gargeya S."/>
            <person name="Fitzgerald M."/>
            <person name="Abouelleil A."/>
            <person name="Alvarado L."/>
            <person name="Berlin A.M."/>
            <person name="Chapman S.B."/>
            <person name="Dewar J."/>
            <person name="Goldberg J."/>
            <person name="Griggs A."/>
            <person name="Gujja S."/>
            <person name="Hansen M."/>
            <person name="Howarth C."/>
            <person name="Imamovic A."/>
            <person name="Larimer J."/>
            <person name="McCowan C."/>
            <person name="Murphy C."/>
            <person name="Pearson M."/>
            <person name="Priest M."/>
            <person name="Roberts A."/>
            <person name="Saif S."/>
            <person name="Shea T."/>
            <person name="Sykes S."/>
            <person name="Wortman J."/>
            <person name="Nusbaum C."/>
            <person name="Birren B."/>
        </authorList>
    </citation>
    <scope>NUCLEOTIDE SEQUENCE [LARGE SCALE GENOMIC DNA]</scope>
    <source>
        <strain evidence="8 9">CIP 110305</strain>
    </source>
</reference>
<dbReference type="GO" id="GO:0005886">
    <property type="term" value="C:plasma membrane"/>
    <property type="evidence" value="ECO:0007669"/>
    <property type="project" value="UniProtKB-SubCell"/>
</dbReference>
<dbReference type="InterPro" id="IPR011701">
    <property type="entry name" value="MFS"/>
</dbReference>
<protein>
    <recommendedName>
        <fullName evidence="7">Major facilitator superfamily (MFS) profile domain-containing protein</fullName>
    </recommendedName>
</protein>
<feature type="transmembrane region" description="Helical" evidence="6">
    <location>
        <begin position="28"/>
        <end position="49"/>
    </location>
</feature>
<dbReference type="PANTHER" id="PTHR43124:SF3">
    <property type="entry name" value="CHLORAMPHENICOL EFFLUX PUMP RV0191"/>
    <property type="match status" value="1"/>
</dbReference>
<keyword evidence="9" id="KW-1185">Reference proteome</keyword>
<dbReference type="Gene3D" id="1.20.1250.20">
    <property type="entry name" value="MFS general substrate transporter like domains"/>
    <property type="match status" value="1"/>
</dbReference>
<evidence type="ECO:0000313" key="8">
    <source>
        <dbReference type="EMBL" id="EPF81663.1"/>
    </source>
</evidence>
<feature type="transmembrane region" description="Helical" evidence="6">
    <location>
        <begin position="379"/>
        <end position="400"/>
    </location>
</feature>
<accession>S3NTA4</accession>
<feature type="transmembrane region" description="Helical" evidence="6">
    <location>
        <begin position="259"/>
        <end position="282"/>
    </location>
</feature>
<feature type="transmembrane region" description="Helical" evidence="6">
    <location>
        <begin position="95"/>
        <end position="115"/>
    </location>
</feature>
<keyword evidence="2" id="KW-1003">Cell membrane</keyword>
<evidence type="ECO:0000256" key="4">
    <source>
        <dbReference type="ARBA" id="ARBA00022989"/>
    </source>
</evidence>
<dbReference type="PROSITE" id="PS50850">
    <property type="entry name" value="MFS"/>
    <property type="match status" value="1"/>
</dbReference>
<keyword evidence="5 6" id="KW-0472">Membrane</keyword>
<gene>
    <name evidence="8" type="ORF">F945_00297</name>
</gene>
<dbReference type="InterPro" id="IPR036259">
    <property type="entry name" value="MFS_trans_sf"/>
</dbReference>
<dbReference type="InterPro" id="IPR050189">
    <property type="entry name" value="MFS_Efflux_Transporters"/>
</dbReference>
<evidence type="ECO:0000256" key="2">
    <source>
        <dbReference type="ARBA" id="ARBA00022475"/>
    </source>
</evidence>
<feature type="transmembrane region" description="Helical" evidence="6">
    <location>
        <begin position="121"/>
        <end position="143"/>
    </location>
</feature>
<feature type="transmembrane region" description="Helical" evidence="6">
    <location>
        <begin position="319"/>
        <end position="342"/>
    </location>
</feature>
<dbReference type="OrthoDB" id="9812189at2"/>
<organism evidence="8 9">
    <name type="scientific">Acinetobacter rudis CIP 110305</name>
    <dbReference type="NCBI Taxonomy" id="421052"/>
    <lineage>
        <taxon>Bacteria</taxon>
        <taxon>Pseudomonadati</taxon>
        <taxon>Pseudomonadota</taxon>
        <taxon>Gammaproteobacteria</taxon>
        <taxon>Moraxellales</taxon>
        <taxon>Moraxellaceae</taxon>
        <taxon>Acinetobacter</taxon>
    </lineage>
</organism>
<sequence length="415" mass="44780">MSIIDPSEPRPNNANASFNNNADDQGSWLALITISLTAFILVCCEFLPIGVLNQIATELHITTGQAGLAITLPGIMGAIAAPLLPIFIKKLDRRIFLMALTGVMVFANIITVFSSSYEVFLLSRFILGISIGGFWATAIALSGRLAPANLDIAKATAVIIAGVTFATVFGVPIGTWVGELWGWRSGFTMSLIVAIPLLALQYFSLPRLKPQSAIKLRDLPELFKDAKARQGLSIIFLIGLAHFSAFSYLGAFFKQVAGFNAATISSLFLSYGIASIFGNAFAGFSAAINVRYTFVILAVCFAIVFYSFPIYAIDQSNAYVLTALWGFAFGAFPTTANIWMFTHAAQAVEKGMPLYIGIFQMMIASGSLLGGFIVDHFNINILLLSLLSLIVLALISIFTWSRGLNNPKTCCSIEK</sequence>
<dbReference type="SUPFAM" id="SSF103473">
    <property type="entry name" value="MFS general substrate transporter"/>
    <property type="match status" value="1"/>
</dbReference>
<dbReference type="CDD" id="cd17324">
    <property type="entry name" value="MFS_NepI_like"/>
    <property type="match status" value="1"/>
</dbReference>
<keyword evidence="4 6" id="KW-1133">Transmembrane helix</keyword>
<dbReference type="PANTHER" id="PTHR43124">
    <property type="entry name" value="PURINE EFFLUX PUMP PBUE"/>
    <property type="match status" value="1"/>
</dbReference>
<comment type="caution">
    <text evidence="8">The sequence shown here is derived from an EMBL/GenBank/DDBJ whole genome shotgun (WGS) entry which is preliminary data.</text>
</comment>
<evidence type="ECO:0000256" key="1">
    <source>
        <dbReference type="ARBA" id="ARBA00004651"/>
    </source>
</evidence>
<dbReference type="Proteomes" id="UP000014568">
    <property type="component" value="Unassembled WGS sequence"/>
</dbReference>
<dbReference type="RefSeq" id="WP_016654747.1">
    <property type="nucleotide sequence ID" value="NZ_KE340348.1"/>
</dbReference>
<feature type="domain" description="Major facilitator superfamily (MFS) profile" evidence="7">
    <location>
        <begin position="30"/>
        <end position="405"/>
    </location>
</feature>
<feature type="transmembrane region" description="Helical" evidence="6">
    <location>
        <begin position="155"/>
        <end position="177"/>
    </location>
</feature>
<dbReference type="eggNOG" id="COG2814">
    <property type="taxonomic scope" value="Bacteria"/>
</dbReference>
<dbReference type="Pfam" id="PF07690">
    <property type="entry name" value="MFS_1"/>
    <property type="match status" value="1"/>
</dbReference>
<dbReference type="PATRIC" id="fig|421052.3.peg.297"/>
<evidence type="ECO:0000256" key="6">
    <source>
        <dbReference type="SAM" id="Phobius"/>
    </source>
</evidence>
<dbReference type="EMBL" id="ATGI01000002">
    <property type="protein sequence ID" value="EPF81663.1"/>
    <property type="molecule type" value="Genomic_DNA"/>
</dbReference>
<feature type="transmembrane region" description="Helical" evidence="6">
    <location>
        <begin position="294"/>
        <end position="313"/>
    </location>
</feature>
<evidence type="ECO:0000256" key="5">
    <source>
        <dbReference type="ARBA" id="ARBA00023136"/>
    </source>
</evidence>
<feature type="transmembrane region" description="Helical" evidence="6">
    <location>
        <begin position="183"/>
        <end position="205"/>
    </location>
</feature>
<dbReference type="GO" id="GO:0022857">
    <property type="term" value="F:transmembrane transporter activity"/>
    <property type="evidence" value="ECO:0007669"/>
    <property type="project" value="InterPro"/>
</dbReference>
<feature type="transmembrane region" description="Helical" evidence="6">
    <location>
        <begin position="232"/>
        <end position="253"/>
    </location>
</feature>
<proteinExistence type="predicted"/>
<evidence type="ECO:0000259" key="7">
    <source>
        <dbReference type="PROSITE" id="PS50850"/>
    </source>
</evidence>